<sequence>MHVFKIATLQVPGLEERFWEVVLMVVENDGRNQIQLKAVGVDVFVDNSLAMRLHWFFATNEKLTKEVPQYRWQMIGPVTPFVHLTFWTSTTNSPSSTPTSLPPNPTQPEPHMALGQSTTLQPKSTKKSPTSVTISTSQYLSPQPQPS</sequence>
<protein>
    <submittedName>
        <fullName evidence="2">Uncharacterized protein</fullName>
    </submittedName>
</protein>
<feature type="region of interest" description="Disordered" evidence="1">
    <location>
        <begin position="90"/>
        <end position="147"/>
    </location>
</feature>
<dbReference type="EMBL" id="KL197732">
    <property type="protein sequence ID" value="KDQ53690.1"/>
    <property type="molecule type" value="Genomic_DNA"/>
</dbReference>
<organism evidence="2 3">
    <name type="scientific">Jaapia argillacea MUCL 33604</name>
    <dbReference type="NCBI Taxonomy" id="933084"/>
    <lineage>
        <taxon>Eukaryota</taxon>
        <taxon>Fungi</taxon>
        <taxon>Dikarya</taxon>
        <taxon>Basidiomycota</taxon>
        <taxon>Agaricomycotina</taxon>
        <taxon>Agaricomycetes</taxon>
        <taxon>Agaricomycetidae</taxon>
        <taxon>Jaapiales</taxon>
        <taxon>Jaapiaceae</taxon>
        <taxon>Jaapia</taxon>
    </lineage>
</organism>
<feature type="compositionally biased region" description="Low complexity" evidence="1">
    <location>
        <begin position="90"/>
        <end position="99"/>
    </location>
</feature>
<evidence type="ECO:0000256" key="1">
    <source>
        <dbReference type="SAM" id="MobiDB-lite"/>
    </source>
</evidence>
<dbReference type="AlphaFoldDB" id="A0A067PIM4"/>
<proteinExistence type="predicted"/>
<gene>
    <name evidence="2" type="ORF">JAAARDRAFT_197148</name>
</gene>
<evidence type="ECO:0000313" key="2">
    <source>
        <dbReference type="EMBL" id="KDQ53690.1"/>
    </source>
</evidence>
<keyword evidence="3" id="KW-1185">Reference proteome</keyword>
<dbReference type="InParanoid" id="A0A067PIM4"/>
<accession>A0A067PIM4</accession>
<name>A0A067PIM4_9AGAM</name>
<feature type="compositionally biased region" description="Polar residues" evidence="1">
    <location>
        <begin position="115"/>
        <end position="147"/>
    </location>
</feature>
<dbReference type="OrthoDB" id="5595695at2759"/>
<evidence type="ECO:0000313" key="3">
    <source>
        <dbReference type="Proteomes" id="UP000027265"/>
    </source>
</evidence>
<dbReference type="HOGENOM" id="CLU_1768353_0_0_1"/>
<dbReference type="Proteomes" id="UP000027265">
    <property type="component" value="Unassembled WGS sequence"/>
</dbReference>
<reference evidence="3" key="1">
    <citation type="journal article" date="2014" name="Proc. Natl. Acad. Sci. U.S.A.">
        <title>Extensive sampling of basidiomycete genomes demonstrates inadequacy of the white-rot/brown-rot paradigm for wood decay fungi.</title>
        <authorList>
            <person name="Riley R."/>
            <person name="Salamov A.A."/>
            <person name="Brown D.W."/>
            <person name="Nagy L.G."/>
            <person name="Floudas D."/>
            <person name="Held B.W."/>
            <person name="Levasseur A."/>
            <person name="Lombard V."/>
            <person name="Morin E."/>
            <person name="Otillar R."/>
            <person name="Lindquist E.A."/>
            <person name="Sun H."/>
            <person name="LaButti K.M."/>
            <person name="Schmutz J."/>
            <person name="Jabbour D."/>
            <person name="Luo H."/>
            <person name="Baker S.E."/>
            <person name="Pisabarro A.G."/>
            <person name="Walton J.D."/>
            <person name="Blanchette R.A."/>
            <person name="Henrissat B."/>
            <person name="Martin F."/>
            <person name="Cullen D."/>
            <person name="Hibbett D.S."/>
            <person name="Grigoriev I.V."/>
        </authorList>
    </citation>
    <scope>NUCLEOTIDE SEQUENCE [LARGE SCALE GENOMIC DNA]</scope>
    <source>
        <strain evidence="3">MUCL 33604</strain>
    </source>
</reference>